<feature type="coiled-coil region" evidence="3">
    <location>
        <begin position="449"/>
        <end position="492"/>
    </location>
</feature>
<dbReference type="InterPro" id="IPR015915">
    <property type="entry name" value="Kelch-typ_b-propeller"/>
</dbReference>
<keyword evidence="2" id="KW-0698">rRNA processing</keyword>
<name>A0A5N3W6L0_MUNMU</name>
<dbReference type="Pfam" id="PF24681">
    <property type="entry name" value="Kelch_KLHDC2_KLHL20_DRC7"/>
    <property type="match status" value="1"/>
</dbReference>
<keyword evidence="2" id="KW-0687">Ribonucleoprotein</keyword>
<keyword evidence="3" id="KW-0175">Coiled coil</keyword>
<evidence type="ECO:0000313" key="5">
    <source>
        <dbReference type="EMBL" id="KAB0357319.1"/>
    </source>
</evidence>
<dbReference type="AlphaFoldDB" id="A0A5N3W6L0"/>
<sequence length="550" mass="63342">MLRWTVHLEGGPRRVNHAAVAVGHRVYSFGGYCSGEDYETLRQIDVHIFNAVSLRWTKLPPVRPAARGQAPVVPYMRYGHSTVLIDDTVFLWGGRNDTEGACNVLYAFDVNTHKWSTPRVSGTVPGARDGHSACVLGKTMYIFGGYEQLADCFSNDIHKLDTSTMTWTLICTKGNPARWRDFHSATMLGSHMYVFGGRADRFGPFHSNNEIYCNRIRVFDTRTEAWLDCPPTPVLPEGRRSHSAFGYNGELYIFGGYNARLNRHFHDLWKFNPVSFTWKKIEPKGKGPCPRRRQCCCIVGDKIVLFGGTSPSPEEGLGDEFDLIDHSDLHILDFNTSHMSFEELLELQSRVGTKAYKQLVTGSNTKKQSSRPPVPKACVADKHRPLEMSAKVRVPFLRQVVPVSKKVARDPRFDDLSGEYNPEVFDKTYQFLDDIRAREKELVKKQLKKHRSGEEHEKLQQLLQRMEQQETAQKERKRQQELRLALKQERRAQAQQGHRPYFLKKSEQRQLVLAEKFKELKRSKKLESFLSRKRRRNAGKDRRHLPLSKE</sequence>
<dbReference type="FunFam" id="2.120.10.80:FF:000055">
    <property type="entry name" value="kelch domain-containing protein 3 isoform X1"/>
    <property type="match status" value="1"/>
</dbReference>
<dbReference type="Pfam" id="PF06102">
    <property type="entry name" value="RRP36"/>
    <property type="match status" value="1"/>
</dbReference>
<keyword evidence="2" id="KW-0539">Nucleus</keyword>
<evidence type="ECO:0000313" key="6">
    <source>
        <dbReference type="Proteomes" id="UP000326458"/>
    </source>
</evidence>
<dbReference type="PANTHER" id="PTHR46461">
    <property type="entry name" value="KELCH DOMAIN-CONTAINING PROTEIN 3"/>
    <property type="match status" value="1"/>
</dbReference>
<organism evidence="5 6">
    <name type="scientific">Muntiacus muntjak</name>
    <name type="common">Barking deer</name>
    <name type="synonym">Indian muntjac</name>
    <dbReference type="NCBI Taxonomy" id="9888"/>
    <lineage>
        <taxon>Eukaryota</taxon>
        <taxon>Metazoa</taxon>
        <taxon>Chordata</taxon>
        <taxon>Craniata</taxon>
        <taxon>Vertebrata</taxon>
        <taxon>Euteleostomi</taxon>
        <taxon>Mammalia</taxon>
        <taxon>Eutheria</taxon>
        <taxon>Laurasiatheria</taxon>
        <taxon>Artiodactyla</taxon>
        <taxon>Ruminantia</taxon>
        <taxon>Pecora</taxon>
        <taxon>Cervidae</taxon>
        <taxon>Muntiacinae</taxon>
        <taxon>Muntiacus</taxon>
    </lineage>
</organism>
<dbReference type="FunFam" id="2.120.10.80:FF:000016">
    <property type="entry name" value="Kelch domain-containing protein 3"/>
    <property type="match status" value="1"/>
</dbReference>
<feature type="region of interest" description="Disordered" evidence="4">
    <location>
        <begin position="526"/>
        <end position="550"/>
    </location>
</feature>
<dbReference type="Gene3D" id="2.120.10.80">
    <property type="entry name" value="Kelch-type beta propeller"/>
    <property type="match status" value="2"/>
</dbReference>
<dbReference type="InterPro" id="IPR052637">
    <property type="entry name" value="KLHDC3-like"/>
</dbReference>
<dbReference type="EMBL" id="VCEA01000001">
    <property type="protein sequence ID" value="KAB0357319.1"/>
    <property type="molecule type" value="Genomic_DNA"/>
</dbReference>
<dbReference type="SUPFAM" id="SSF117281">
    <property type="entry name" value="Kelch motif"/>
    <property type="match status" value="2"/>
</dbReference>
<keyword evidence="1" id="KW-0880">Kelch repeat</keyword>
<comment type="subcellular location">
    <subcellularLocation>
        <location evidence="2">Nucleus</location>
        <location evidence="2">Nucleolus</location>
    </subcellularLocation>
</comment>
<protein>
    <recommendedName>
        <fullName evidence="2">rRNA biogenesis protein RRP36</fullName>
    </recommendedName>
</protein>
<comment type="similarity">
    <text evidence="2">Belongs to the RRP36 family.</text>
</comment>
<evidence type="ECO:0000256" key="2">
    <source>
        <dbReference type="RuleBase" id="RU368027"/>
    </source>
</evidence>
<keyword evidence="6" id="KW-1185">Reference proteome</keyword>
<feature type="compositionally biased region" description="Basic residues" evidence="4">
    <location>
        <begin position="531"/>
        <end position="550"/>
    </location>
</feature>
<evidence type="ECO:0000256" key="4">
    <source>
        <dbReference type="SAM" id="MobiDB-lite"/>
    </source>
</evidence>
<comment type="caution">
    <text evidence="5">The sequence shown here is derived from an EMBL/GenBank/DDBJ whole genome shotgun (WGS) entry which is preliminary data.</text>
</comment>
<accession>A0A5N3W6L0</accession>
<dbReference type="Proteomes" id="UP000326458">
    <property type="component" value="Unassembled WGS sequence"/>
</dbReference>
<evidence type="ECO:0000256" key="3">
    <source>
        <dbReference type="SAM" id="Coils"/>
    </source>
</evidence>
<evidence type="ECO:0000256" key="1">
    <source>
        <dbReference type="ARBA" id="ARBA00022441"/>
    </source>
</evidence>
<dbReference type="Pfam" id="PF01344">
    <property type="entry name" value="Kelch_1"/>
    <property type="match status" value="1"/>
</dbReference>
<dbReference type="GO" id="GO:1990904">
    <property type="term" value="C:ribonucleoprotein complex"/>
    <property type="evidence" value="ECO:0007669"/>
    <property type="project" value="UniProtKB-KW"/>
</dbReference>
<comment type="subunit">
    <text evidence="2">Associates with 90S and pre-40S pre-ribosomal particles.</text>
</comment>
<keyword evidence="2" id="KW-0690">Ribosome biogenesis</keyword>
<gene>
    <name evidence="5" type="ORF">FD754_001475</name>
</gene>
<dbReference type="GO" id="GO:0006364">
    <property type="term" value="P:rRNA processing"/>
    <property type="evidence" value="ECO:0007669"/>
    <property type="project" value="UniProtKB-UniRule"/>
</dbReference>
<dbReference type="InterPro" id="IPR006652">
    <property type="entry name" value="Kelch_1"/>
</dbReference>
<comment type="function">
    <text evidence="2">Component of the 90S pre-ribosome involved in the maturation of rRNAs. Required for early cleavages of the pre-RNAs in the 40S ribosomal subunit maturation pathway.</text>
</comment>
<dbReference type="GO" id="GO:0005737">
    <property type="term" value="C:cytoplasm"/>
    <property type="evidence" value="ECO:0007669"/>
    <property type="project" value="TreeGrafter"/>
</dbReference>
<proteinExistence type="inferred from homology"/>
<dbReference type="GO" id="GO:0003682">
    <property type="term" value="F:chromatin binding"/>
    <property type="evidence" value="ECO:0007669"/>
    <property type="project" value="InterPro"/>
</dbReference>
<dbReference type="InterPro" id="IPR009292">
    <property type="entry name" value="RRP36"/>
</dbReference>
<dbReference type="PANTHER" id="PTHR46461:SF1">
    <property type="entry name" value="KELCH DOMAIN-CONTAINING PROTEIN 3"/>
    <property type="match status" value="1"/>
</dbReference>
<reference evidence="5 6" key="1">
    <citation type="submission" date="2019-06" db="EMBL/GenBank/DDBJ databases">
        <title>Discovery of a novel chromosome fission-fusion reversal in muntjac.</title>
        <authorList>
            <person name="Mudd A.B."/>
            <person name="Bredeson J.V."/>
            <person name="Baum R."/>
            <person name="Hockemeyer D."/>
            <person name="Rokhsar D.S."/>
        </authorList>
    </citation>
    <scope>NUCLEOTIDE SEQUENCE [LARGE SCALE GENOMIC DNA]</scope>
    <source>
        <strain evidence="5">UTSW_UCB_Mm</strain>
        <tissue evidence="5">Fibroblast cell line</tissue>
    </source>
</reference>
<dbReference type="GO" id="GO:0005730">
    <property type="term" value="C:nucleolus"/>
    <property type="evidence" value="ECO:0007669"/>
    <property type="project" value="UniProtKB-SubCell"/>
</dbReference>